<accession>L0HC49</accession>
<dbReference type="eggNOG" id="arCOG04952">
    <property type="taxonomic scope" value="Archaea"/>
</dbReference>
<keyword evidence="1" id="KW-0472">Membrane</keyword>
<dbReference type="AlphaFoldDB" id="L0HC49"/>
<dbReference type="Proteomes" id="UP000010824">
    <property type="component" value="Chromosome"/>
</dbReference>
<feature type="transmembrane region" description="Helical" evidence="1">
    <location>
        <begin position="236"/>
        <end position="260"/>
    </location>
</feature>
<keyword evidence="1" id="KW-1133">Transmembrane helix</keyword>
<evidence type="ECO:0000256" key="1">
    <source>
        <dbReference type="SAM" id="Phobius"/>
    </source>
</evidence>
<reference evidence="2 3" key="2">
    <citation type="journal article" date="2014" name="Genome Announc.">
        <title>Complete Genome Sequence of Methanoregula formicica SMSPT, a Mesophilic Hydrogenotrophic Methanogen Isolated from a Methanogenic Upflow Anaerobic Sludge Blanket Reactor.</title>
        <authorList>
            <person name="Yamamoto K."/>
            <person name="Tamaki H."/>
            <person name="Cadillo-Quiroz H."/>
            <person name="Imachi H."/>
            <person name="Kyrpides N."/>
            <person name="Woyke T."/>
            <person name="Goodwin L."/>
            <person name="Zinder S.H."/>
            <person name="Kamagata Y."/>
            <person name="Liu W.T."/>
        </authorList>
    </citation>
    <scope>NUCLEOTIDE SEQUENCE [LARGE SCALE GENOMIC DNA]</scope>
    <source>
        <strain evidence="3">DSM 22288 / NBRC 105244 / SMSP</strain>
    </source>
</reference>
<keyword evidence="1" id="KW-0812">Transmembrane</keyword>
<evidence type="ECO:0000313" key="3">
    <source>
        <dbReference type="Proteomes" id="UP000010824"/>
    </source>
</evidence>
<dbReference type="HOGENOM" id="CLU_1040545_0_0_2"/>
<dbReference type="OrthoDB" id="107538at2157"/>
<protein>
    <submittedName>
        <fullName evidence="2">Uncharacterized protein</fullName>
    </submittedName>
</protein>
<gene>
    <name evidence="2" type="ordered locus">Metfor_0303</name>
</gene>
<keyword evidence="3" id="KW-1185">Reference proteome</keyword>
<dbReference type="GeneID" id="14308976"/>
<evidence type="ECO:0000313" key="2">
    <source>
        <dbReference type="EMBL" id="AGB01381.1"/>
    </source>
</evidence>
<dbReference type="RefSeq" id="WP_015284345.1">
    <property type="nucleotide sequence ID" value="NC_019943.1"/>
</dbReference>
<name>L0HC49_METFS</name>
<dbReference type="InParanoid" id="L0HC49"/>
<dbReference type="KEGG" id="mfo:Metfor_0303"/>
<dbReference type="PROSITE" id="PS51257">
    <property type="entry name" value="PROKAR_LIPOPROTEIN"/>
    <property type="match status" value="1"/>
</dbReference>
<organism evidence="2 3">
    <name type="scientific">Methanoregula formicica (strain DSM 22288 / NBRC 105244 / SMSP)</name>
    <dbReference type="NCBI Taxonomy" id="593750"/>
    <lineage>
        <taxon>Archaea</taxon>
        <taxon>Methanobacteriati</taxon>
        <taxon>Methanobacteriota</taxon>
        <taxon>Stenosarchaea group</taxon>
        <taxon>Methanomicrobia</taxon>
        <taxon>Methanomicrobiales</taxon>
        <taxon>Methanoregulaceae</taxon>
        <taxon>Methanoregula</taxon>
    </lineage>
</organism>
<dbReference type="EMBL" id="CP003167">
    <property type="protein sequence ID" value="AGB01381.1"/>
    <property type="molecule type" value="Genomic_DNA"/>
</dbReference>
<reference evidence="3" key="1">
    <citation type="submission" date="2011-12" db="EMBL/GenBank/DDBJ databases">
        <title>Complete sequence of Methanoregula formicicum SMSP.</title>
        <authorList>
            <person name="Lucas S."/>
            <person name="Han J."/>
            <person name="Lapidus A."/>
            <person name="Cheng J.-F."/>
            <person name="Goodwin L."/>
            <person name="Pitluck S."/>
            <person name="Peters L."/>
            <person name="Ovchinnikova G."/>
            <person name="Teshima H."/>
            <person name="Detter J.C."/>
            <person name="Han C."/>
            <person name="Tapia R."/>
            <person name="Land M."/>
            <person name="Hauser L."/>
            <person name="Kyrpides N."/>
            <person name="Ivanova N."/>
            <person name="Pagani I."/>
            <person name="Imachi H."/>
            <person name="Tamaki H."/>
            <person name="Sekiguchi Y."/>
            <person name="Kamagata Y."/>
            <person name="Cadillo-Quiroz H."/>
            <person name="Zinder S."/>
            <person name="Liu W.-T."/>
            <person name="Woyke T."/>
        </authorList>
    </citation>
    <scope>NUCLEOTIDE SEQUENCE [LARGE SCALE GENOMIC DNA]</scope>
    <source>
        <strain evidence="3">DSM 22288 / NBRC 105244 / SMSP</strain>
    </source>
</reference>
<sequence length="267" mass="30263" precursor="true">MRYNGWILILLIIVTLSCTIQIVSAEPPIPEGRPGYLLPFHSPYANQSFEKICENGNCLSVTDVYPTNWSFRSPPFFLNMSKYHAFMNISSDSGDKYISEIWYFNDWDEFSHGREQILQYLNRSGTVSNITLDFNETYASTNNSFIEGFKIRQIDVIQYNSNSTSGYFIIFGSYYFPGPNYYIAYYGVVGSSDIGEQSSRLKRIMIIVPQFMNSSRSNVVNPEVPLASLPDAPIPLPVLVTLVELVTSIAVIAAMIAIFVSRLLKKR</sequence>
<proteinExistence type="predicted"/>